<feature type="non-terminal residue" evidence="11">
    <location>
        <position position="1"/>
    </location>
</feature>
<evidence type="ECO:0000256" key="8">
    <source>
        <dbReference type="ARBA" id="ARBA00023242"/>
    </source>
</evidence>
<feature type="region of interest" description="Disordered" evidence="10">
    <location>
        <begin position="154"/>
        <end position="264"/>
    </location>
</feature>
<evidence type="ECO:0000256" key="3">
    <source>
        <dbReference type="ARBA" id="ARBA00006916"/>
    </source>
</evidence>
<evidence type="ECO:0000256" key="2">
    <source>
        <dbReference type="ARBA" id="ARBA00004604"/>
    </source>
</evidence>
<evidence type="ECO:0000256" key="6">
    <source>
        <dbReference type="ARBA" id="ARBA00022552"/>
    </source>
</evidence>
<evidence type="ECO:0000313" key="11">
    <source>
        <dbReference type="EMBL" id="KAF2649354.1"/>
    </source>
</evidence>
<feature type="compositionally biased region" description="Basic and acidic residues" evidence="10">
    <location>
        <begin position="156"/>
        <end position="177"/>
    </location>
</feature>
<keyword evidence="7 9" id="KW-0175">Coiled coil</keyword>
<dbReference type="InterPro" id="IPR050786">
    <property type="entry name" value="EFG1_rRNA-proc"/>
</dbReference>
<evidence type="ECO:0000313" key="12">
    <source>
        <dbReference type="Proteomes" id="UP000799324"/>
    </source>
</evidence>
<gene>
    <name evidence="11" type="ORF">K491DRAFT_577001</name>
</gene>
<keyword evidence="8" id="KW-0539">Nucleus</keyword>
<dbReference type="GO" id="GO:0000462">
    <property type="term" value="P:maturation of SSU-rRNA from tricistronic rRNA transcript (SSU-rRNA, 5.8S rRNA, LSU-rRNA)"/>
    <property type="evidence" value="ECO:0007669"/>
    <property type="project" value="TreeGrafter"/>
</dbReference>
<keyword evidence="6" id="KW-0698">rRNA processing</keyword>
<dbReference type="PANTHER" id="PTHR33911">
    <property type="entry name" value="RRNA-PROCESSING PROTEIN EFG1"/>
    <property type="match status" value="1"/>
</dbReference>
<comment type="function">
    <text evidence="1">Involved in rRNA processing.</text>
</comment>
<feature type="region of interest" description="Disordered" evidence="10">
    <location>
        <begin position="103"/>
        <end position="126"/>
    </location>
</feature>
<comment type="similarity">
    <text evidence="3">Belongs to the EFG1 family.</text>
</comment>
<dbReference type="InterPro" id="IPR019310">
    <property type="entry name" value="Efg1"/>
</dbReference>
<feature type="coiled-coil region" evidence="9">
    <location>
        <begin position="19"/>
        <end position="76"/>
    </location>
</feature>
<feature type="compositionally biased region" description="Basic and acidic residues" evidence="10">
    <location>
        <begin position="219"/>
        <end position="232"/>
    </location>
</feature>
<organism evidence="11 12">
    <name type="scientific">Lophiostoma macrostomum CBS 122681</name>
    <dbReference type="NCBI Taxonomy" id="1314788"/>
    <lineage>
        <taxon>Eukaryota</taxon>
        <taxon>Fungi</taxon>
        <taxon>Dikarya</taxon>
        <taxon>Ascomycota</taxon>
        <taxon>Pezizomycotina</taxon>
        <taxon>Dothideomycetes</taxon>
        <taxon>Pleosporomycetidae</taxon>
        <taxon>Pleosporales</taxon>
        <taxon>Lophiostomataceae</taxon>
        <taxon>Lophiostoma</taxon>
    </lineage>
</organism>
<dbReference type="AlphaFoldDB" id="A0A6A6ST58"/>
<feature type="compositionally biased region" description="Basic and acidic residues" evidence="10">
    <location>
        <begin position="190"/>
        <end position="204"/>
    </location>
</feature>
<dbReference type="PANTHER" id="PTHR33911:SF1">
    <property type="entry name" value="RRNA-PROCESSING PROTEIN EFG1"/>
    <property type="match status" value="1"/>
</dbReference>
<feature type="compositionally biased region" description="Polar residues" evidence="10">
    <location>
        <begin position="106"/>
        <end position="118"/>
    </location>
</feature>
<dbReference type="Pfam" id="PF10153">
    <property type="entry name" value="Efg1"/>
    <property type="match status" value="1"/>
</dbReference>
<keyword evidence="12" id="KW-1185">Reference proteome</keyword>
<dbReference type="GO" id="GO:0005730">
    <property type="term" value="C:nucleolus"/>
    <property type="evidence" value="ECO:0007669"/>
    <property type="project" value="UniProtKB-SubCell"/>
</dbReference>
<dbReference type="Proteomes" id="UP000799324">
    <property type="component" value="Unassembled WGS sequence"/>
</dbReference>
<evidence type="ECO:0000256" key="7">
    <source>
        <dbReference type="ARBA" id="ARBA00023054"/>
    </source>
</evidence>
<evidence type="ECO:0000256" key="5">
    <source>
        <dbReference type="ARBA" id="ARBA00019827"/>
    </source>
</evidence>
<sequence length="264" mass="30701">PRGKKRPQPNADEPKTTTISELKSRARNLRRLLEHVDNEPKHKMPANVRIDRERELQACEHELAEKTAAAREAEQRNRMIGKYHQVRFFVPDRQKATRILRKLQRQPLTDTESTTASNENRDTEELRQQIHRAEVDLNYAMYYPLMKPYSSLYPRGNRDDNRPEDGIGGVKSDDASSAKHRRGDVEMWNDVERAMEEGTLEELRNSSVGVPKPALKALPTRERQKPKSERKQKPQPNVAQNRREKRRAAQTQQDDEDSDGGFFE</sequence>
<feature type="non-terminal residue" evidence="11">
    <location>
        <position position="264"/>
    </location>
</feature>
<name>A0A6A6ST58_9PLEO</name>
<dbReference type="EMBL" id="MU004496">
    <property type="protein sequence ID" value="KAF2649354.1"/>
    <property type="molecule type" value="Genomic_DNA"/>
</dbReference>
<feature type="compositionally biased region" description="Acidic residues" evidence="10">
    <location>
        <begin position="253"/>
        <end position="264"/>
    </location>
</feature>
<evidence type="ECO:0000256" key="10">
    <source>
        <dbReference type="SAM" id="MobiDB-lite"/>
    </source>
</evidence>
<dbReference type="OrthoDB" id="47732at2759"/>
<proteinExistence type="inferred from homology"/>
<protein>
    <recommendedName>
        <fullName evidence="4">rRNA-processing protein EFG1</fullName>
    </recommendedName>
    <alternativeName>
        <fullName evidence="5">rRNA-processing protein efg1</fullName>
    </alternativeName>
</protein>
<evidence type="ECO:0000256" key="1">
    <source>
        <dbReference type="ARBA" id="ARBA00002773"/>
    </source>
</evidence>
<comment type="subcellular location">
    <subcellularLocation>
        <location evidence="2">Nucleus</location>
        <location evidence="2">Nucleolus</location>
    </subcellularLocation>
</comment>
<reference evidence="11" key="1">
    <citation type="journal article" date="2020" name="Stud. Mycol.">
        <title>101 Dothideomycetes genomes: a test case for predicting lifestyles and emergence of pathogens.</title>
        <authorList>
            <person name="Haridas S."/>
            <person name="Albert R."/>
            <person name="Binder M."/>
            <person name="Bloem J."/>
            <person name="Labutti K."/>
            <person name="Salamov A."/>
            <person name="Andreopoulos B."/>
            <person name="Baker S."/>
            <person name="Barry K."/>
            <person name="Bills G."/>
            <person name="Bluhm B."/>
            <person name="Cannon C."/>
            <person name="Castanera R."/>
            <person name="Culley D."/>
            <person name="Daum C."/>
            <person name="Ezra D."/>
            <person name="Gonzalez J."/>
            <person name="Henrissat B."/>
            <person name="Kuo A."/>
            <person name="Liang C."/>
            <person name="Lipzen A."/>
            <person name="Lutzoni F."/>
            <person name="Magnuson J."/>
            <person name="Mondo S."/>
            <person name="Nolan M."/>
            <person name="Ohm R."/>
            <person name="Pangilinan J."/>
            <person name="Park H.-J."/>
            <person name="Ramirez L."/>
            <person name="Alfaro M."/>
            <person name="Sun H."/>
            <person name="Tritt A."/>
            <person name="Yoshinaga Y."/>
            <person name="Zwiers L.-H."/>
            <person name="Turgeon B."/>
            <person name="Goodwin S."/>
            <person name="Spatafora J."/>
            <person name="Crous P."/>
            <person name="Grigoriev I."/>
        </authorList>
    </citation>
    <scope>NUCLEOTIDE SEQUENCE</scope>
    <source>
        <strain evidence="11">CBS 122681</strain>
    </source>
</reference>
<evidence type="ECO:0000256" key="4">
    <source>
        <dbReference type="ARBA" id="ARBA00018689"/>
    </source>
</evidence>
<dbReference type="GO" id="GO:0030688">
    <property type="term" value="C:preribosome, small subunit precursor"/>
    <property type="evidence" value="ECO:0007669"/>
    <property type="project" value="TreeGrafter"/>
</dbReference>
<evidence type="ECO:0000256" key="9">
    <source>
        <dbReference type="SAM" id="Coils"/>
    </source>
</evidence>
<accession>A0A6A6ST58</accession>